<name>A0A3E5E8W3_9BACT</name>
<organism evidence="1 2">
    <name type="scientific">Segatella copri</name>
    <dbReference type="NCBI Taxonomy" id="165179"/>
    <lineage>
        <taxon>Bacteria</taxon>
        <taxon>Pseudomonadati</taxon>
        <taxon>Bacteroidota</taxon>
        <taxon>Bacteroidia</taxon>
        <taxon>Bacteroidales</taxon>
        <taxon>Prevotellaceae</taxon>
        <taxon>Segatella</taxon>
    </lineage>
</organism>
<dbReference type="Proteomes" id="UP000283872">
    <property type="component" value="Unassembled WGS sequence"/>
</dbReference>
<evidence type="ECO:0000313" key="1">
    <source>
        <dbReference type="EMBL" id="RGS17970.1"/>
    </source>
</evidence>
<evidence type="ECO:0000313" key="2">
    <source>
        <dbReference type="Proteomes" id="UP000283872"/>
    </source>
</evidence>
<comment type="caution">
    <text evidence="1">The sequence shown here is derived from an EMBL/GenBank/DDBJ whole genome shotgun (WGS) entry which is preliminary data.</text>
</comment>
<protein>
    <submittedName>
        <fullName evidence="1">Uncharacterized protein</fullName>
    </submittedName>
</protein>
<dbReference type="RefSeq" id="WP_117586328.1">
    <property type="nucleotide sequence ID" value="NZ_QRVA01000006.1"/>
</dbReference>
<accession>A0A3E5E8W3</accession>
<reference evidence="1 2" key="1">
    <citation type="submission" date="2018-08" db="EMBL/GenBank/DDBJ databases">
        <title>A genome reference for cultivated species of the human gut microbiota.</title>
        <authorList>
            <person name="Zou Y."/>
            <person name="Xue W."/>
            <person name="Luo G."/>
        </authorList>
    </citation>
    <scope>NUCLEOTIDE SEQUENCE [LARGE SCALE GENOMIC DNA]</scope>
    <source>
        <strain evidence="1 2">AF24-12</strain>
    </source>
</reference>
<sequence>MEKIYKGEIQILMPIFQAMIDGKTIQVKNGNGWIDIDGDEDGLNLDSLIDFQDCYRIKPKPRYRPFKDAEECWLVMQKHQPFGWMKFKDTKCGYYMLTNVSAGVGVGINDSLFSYERIFNDYTFADGTPFGVKVEE</sequence>
<proteinExistence type="predicted"/>
<gene>
    <name evidence="1" type="ORF">DWY11_04100</name>
</gene>
<dbReference type="AlphaFoldDB" id="A0A3E5E8W3"/>
<dbReference type="EMBL" id="QRVA01000006">
    <property type="protein sequence ID" value="RGS17970.1"/>
    <property type="molecule type" value="Genomic_DNA"/>
</dbReference>